<keyword evidence="1" id="KW-1133">Transmembrane helix</keyword>
<accession>A0A9N8HG30</accession>
<feature type="transmembrane region" description="Helical" evidence="1">
    <location>
        <begin position="53"/>
        <end position="71"/>
    </location>
</feature>
<dbReference type="AlphaFoldDB" id="A0A9N8HG30"/>
<evidence type="ECO:0000313" key="2">
    <source>
        <dbReference type="EMBL" id="CAB9512771.1"/>
    </source>
</evidence>
<keyword evidence="1" id="KW-0812">Transmembrane</keyword>
<organism evidence="2 3">
    <name type="scientific">Seminavis robusta</name>
    <dbReference type="NCBI Taxonomy" id="568900"/>
    <lineage>
        <taxon>Eukaryota</taxon>
        <taxon>Sar</taxon>
        <taxon>Stramenopiles</taxon>
        <taxon>Ochrophyta</taxon>
        <taxon>Bacillariophyta</taxon>
        <taxon>Bacillariophyceae</taxon>
        <taxon>Bacillariophycidae</taxon>
        <taxon>Naviculales</taxon>
        <taxon>Naviculaceae</taxon>
        <taxon>Seminavis</taxon>
    </lineage>
</organism>
<keyword evidence="1" id="KW-0472">Membrane</keyword>
<protein>
    <submittedName>
        <fullName evidence="2">Uncharacterized protein</fullName>
    </submittedName>
</protein>
<proteinExistence type="predicted"/>
<evidence type="ECO:0000256" key="1">
    <source>
        <dbReference type="SAM" id="Phobius"/>
    </source>
</evidence>
<dbReference type="Proteomes" id="UP001153069">
    <property type="component" value="Unassembled WGS sequence"/>
</dbReference>
<name>A0A9N8HG30_9STRA</name>
<keyword evidence="3" id="KW-1185">Reference proteome</keyword>
<sequence length="73" mass="8143">MDSTHLTAEVSDENFENWSKALTIMHEDERFYEYLIKQFLEAFPEIPPHGSSLGVVFGGGLLGIGAVRCLLSK</sequence>
<evidence type="ECO:0000313" key="3">
    <source>
        <dbReference type="Proteomes" id="UP001153069"/>
    </source>
</evidence>
<dbReference type="EMBL" id="CAICTM010000553">
    <property type="protein sequence ID" value="CAB9512771.1"/>
    <property type="molecule type" value="Genomic_DNA"/>
</dbReference>
<comment type="caution">
    <text evidence="2">The sequence shown here is derived from an EMBL/GenBank/DDBJ whole genome shotgun (WGS) entry which is preliminary data.</text>
</comment>
<gene>
    <name evidence="2" type="ORF">SEMRO_554_G165490.1</name>
</gene>
<reference evidence="2" key="1">
    <citation type="submission" date="2020-06" db="EMBL/GenBank/DDBJ databases">
        <authorList>
            <consortium name="Plant Systems Biology data submission"/>
        </authorList>
    </citation>
    <scope>NUCLEOTIDE SEQUENCE</scope>
    <source>
        <strain evidence="2">D6</strain>
    </source>
</reference>